<sequence>MRDRETHPKEDKRNKPYLYEANEFVGGLSVQLRNIPFLRSIQLEGSNLFQSFHILYCFQHSIAFPLKYIAVTSSSISCIR</sequence>
<evidence type="ECO:0000313" key="1">
    <source>
        <dbReference type="EnsemblMetazoa" id="MESCA006857-PA"/>
    </source>
</evidence>
<keyword evidence="2" id="KW-1185">Reference proteome</keyword>
<dbReference type="Proteomes" id="UP000015102">
    <property type="component" value="Unassembled WGS sequence"/>
</dbReference>
<reference evidence="2" key="1">
    <citation type="submission" date="2013-02" db="EMBL/GenBank/DDBJ databases">
        <authorList>
            <person name="Hughes D."/>
        </authorList>
    </citation>
    <scope>NUCLEOTIDE SEQUENCE</scope>
    <source>
        <strain>Durham</strain>
        <strain evidence="2">NC isolate 2 -- Noor lab</strain>
    </source>
</reference>
<accession>T1GT37</accession>
<evidence type="ECO:0000313" key="2">
    <source>
        <dbReference type="Proteomes" id="UP000015102"/>
    </source>
</evidence>
<dbReference type="EMBL" id="CAQQ02193997">
    <property type="status" value="NOT_ANNOTATED_CDS"/>
    <property type="molecule type" value="Genomic_DNA"/>
</dbReference>
<dbReference type="HOGENOM" id="CLU_2592524_0_0_1"/>
<dbReference type="EnsemblMetazoa" id="MESCA006857-RA">
    <property type="protein sequence ID" value="MESCA006857-PA"/>
    <property type="gene ID" value="MESCA006857"/>
</dbReference>
<reference evidence="1" key="2">
    <citation type="submission" date="2015-06" db="UniProtKB">
        <authorList>
            <consortium name="EnsemblMetazoa"/>
        </authorList>
    </citation>
    <scope>IDENTIFICATION</scope>
</reference>
<dbReference type="AlphaFoldDB" id="T1GT37"/>
<protein>
    <submittedName>
        <fullName evidence="1">Uncharacterized protein</fullName>
    </submittedName>
</protein>
<name>T1GT37_MEGSC</name>
<dbReference type="EMBL" id="CAQQ02193996">
    <property type="status" value="NOT_ANNOTATED_CDS"/>
    <property type="molecule type" value="Genomic_DNA"/>
</dbReference>
<organism evidence="1 2">
    <name type="scientific">Megaselia scalaris</name>
    <name type="common">Humpbacked fly</name>
    <name type="synonym">Phora scalaris</name>
    <dbReference type="NCBI Taxonomy" id="36166"/>
    <lineage>
        <taxon>Eukaryota</taxon>
        <taxon>Metazoa</taxon>
        <taxon>Ecdysozoa</taxon>
        <taxon>Arthropoda</taxon>
        <taxon>Hexapoda</taxon>
        <taxon>Insecta</taxon>
        <taxon>Pterygota</taxon>
        <taxon>Neoptera</taxon>
        <taxon>Endopterygota</taxon>
        <taxon>Diptera</taxon>
        <taxon>Brachycera</taxon>
        <taxon>Muscomorpha</taxon>
        <taxon>Platypezoidea</taxon>
        <taxon>Phoridae</taxon>
        <taxon>Megaseliini</taxon>
        <taxon>Megaselia</taxon>
    </lineage>
</organism>
<proteinExistence type="predicted"/>